<feature type="transmembrane region" description="Helical" evidence="1">
    <location>
        <begin position="52"/>
        <end position="74"/>
    </location>
</feature>
<evidence type="ECO:0000313" key="3">
    <source>
        <dbReference type="Proteomes" id="UP000076858"/>
    </source>
</evidence>
<name>A0A165ABF5_9CRUS</name>
<evidence type="ECO:0000256" key="1">
    <source>
        <dbReference type="SAM" id="Phobius"/>
    </source>
</evidence>
<keyword evidence="3" id="KW-1185">Reference proteome</keyword>
<accession>A0A165ABF5</accession>
<keyword evidence="1" id="KW-1133">Transmembrane helix</keyword>
<comment type="caution">
    <text evidence="2">The sequence shown here is derived from an EMBL/GenBank/DDBJ whole genome shotgun (WGS) entry which is preliminary data.</text>
</comment>
<organism evidence="2 3">
    <name type="scientific">Daphnia magna</name>
    <dbReference type="NCBI Taxonomy" id="35525"/>
    <lineage>
        <taxon>Eukaryota</taxon>
        <taxon>Metazoa</taxon>
        <taxon>Ecdysozoa</taxon>
        <taxon>Arthropoda</taxon>
        <taxon>Crustacea</taxon>
        <taxon>Branchiopoda</taxon>
        <taxon>Diplostraca</taxon>
        <taxon>Cladocera</taxon>
        <taxon>Anomopoda</taxon>
        <taxon>Daphniidae</taxon>
        <taxon>Daphnia</taxon>
    </lineage>
</organism>
<evidence type="ECO:0000313" key="2">
    <source>
        <dbReference type="EMBL" id="KZS17411.1"/>
    </source>
</evidence>
<sequence length="98" mass="11296">MYYCKMAVPTLCPVFTIHRLNIILKSSFLHFSVLVCAPSTDHRRFARSSHRFHFVASFSVVSSPIAFVSLPPLLLHSPSSHRRFCLRRISVRLNNQIQ</sequence>
<keyword evidence="1" id="KW-0472">Membrane</keyword>
<gene>
    <name evidence="2" type="ORF">APZ42_016642</name>
</gene>
<reference evidence="2 3" key="1">
    <citation type="submission" date="2016-03" db="EMBL/GenBank/DDBJ databases">
        <title>EvidentialGene: Evidence-directed Construction of Genes on Genomes.</title>
        <authorList>
            <person name="Gilbert D.G."/>
            <person name="Choi J.-H."/>
            <person name="Mockaitis K."/>
            <person name="Colbourne J."/>
            <person name="Pfrender M."/>
        </authorList>
    </citation>
    <scope>NUCLEOTIDE SEQUENCE [LARGE SCALE GENOMIC DNA]</scope>
    <source>
        <strain evidence="2 3">Xinb3</strain>
        <tissue evidence="2">Complete organism</tissue>
    </source>
</reference>
<proteinExistence type="predicted"/>
<dbReference type="Proteomes" id="UP000076858">
    <property type="component" value="Unassembled WGS sequence"/>
</dbReference>
<keyword evidence="1" id="KW-0812">Transmembrane</keyword>
<protein>
    <submittedName>
        <fullName evidence="2">Uncharacterized protein</fullName>
    </submittedName>
</protein>
<dbReference type="AlphaFoldDB" id="A0A165ABF5"/>
<dbReference type="EMBL" id="LRGB01000640">
    <property type="protein sequence ID" value="KZS17411.1"/>
    <property type="molecule type" value="Genomic_DNA"/>
</dbReference>